<feature type="chain" id="PRO_5017070026" evidence="2">
    <location>
        <begin position="21"/>
        <end position="245"/>
    </location>
</feature>
<dbReference type="Proteomes" id="UP000254069">
    <property type="component" value="Unassembled WGS sequence"/>
</dbReference>
<gene>
    <name evidence="4" type="primary">bdbD</name>
    <name evidence="4" type="ORF">NCTC10738_02364</name>
</gene>
<dbReference type="RefSeq" id="WP_115389758.1">
    <property type="nucleotide sequence ID" value="NZ_JADZHC010000081.1"/>
</dbReference>
<dbReference type="InterPro" id="IPR051470">
    <property type="entry name" value="Thiol:disulfide_interchange"/>
</dbReference>
<reference evidence="4 5" key="1">
    <citation type="submission" date="2018-06" db="EMBL/GenBank/DDBJ databases">
        <authorList>
            <consortium name="Pathogen Informatics"/>
            <person name="Doyle S."/>
        </authorList>
    </citation>
    <scope>NUCLEOTIDE SEQUENCE [LARGE SCALE GENOMIC DNA]</scope>
    <source>
        <strain evidence="4 5">NCTC10738</strain>
    </source>
</reference>
<dbReference type="PANTHER" id="PTHR35272">
    <property type="entry name" value="THIOL:DISULFIDE INTERCHANGE PROTEIN DSBC-RELATED"/>
    <property type="match status" value="1"/>
</dbReference>
<keyword evidence="1" id="KW-0676">Redox-active center</keyword>
<dbReference type="InterPro" id="IPR013766">
    <property type="entry name" value="Thioredoxin_domain"/>
</dbReference>
<proteinExistence type="predicted"/>
<protein>
    <submittedName>
        <fullName evidence="4">Thiol-disulfide oxidoreductase D</fullName>
    </submittedName>
</protein>
<dbReference type="InterPro" id="IPR017937">
    <property type="entry name" value="Thioredoxin_CS"/>
</dbReference>
<dbReference type="InterPro" id="IPR036249">
    <property type="entry name" value="Thioredoxin-like_sf"/>
</dbReference>
<evidence type="ECO:0000256" key="2">
    <source>
        <dbReference type="SAM" id="SignalP"/>
    </source>
</evidence>
<keyword evidence="2" id="KW-0732">Signal</keyword>
<dbReference type="PANTHER" id="PTHR35272:SF3">
    <property type="entry name" value="THIOL:DISULFIDE INTERCHANGE PROTEIN DSBC"/>
    <property type="match status" value="1"/>
</dbReference>
<dbReference type="SUPFAM" id="SSF52833">
    <property type="entry name" value="Thioredoxin-like"/>
    <property type="match status" value="1"/>
</dbReference>
<accession>A0A380A7P1</accession>
<dbReference type="Gene3D" id="3.40.30.10">
    <property type="entry name" value="Glutaredoxin"/>
    <property type="match status" value="1"/>
</dbReference>
<dbReference type="Pfam" id="PF13462">
    <property type="entry name" value="Thioredoxin_4"/>
    <property type="match status" value="1"/>
</dbReference>
<dbReference type="PROSITE" id="PS00194">
    <property type="entry name" value="THIOREDOXIN_1"/>
    <property type="match status" value="1"/>
</dbReference>
<feature type="signal peptide" evidence="2">
    <location>
        <begin position="1"/>
        <end position="20"/>
    </location>
</feature>
<keyword evidence="5" id="KW-1185">Reference proteome</keyword>
<evidence type="ECO:0000313" key="4">
    <source>
        <dbReference type="EMBL" id="SUI75547.1"/>
    </source>
</evidence>
<dbReference type="GO" id="GO:0015036">
    <property type="term" value="F:disulfide oxidoreductase activity"/>
    <property type="evidence" value="ECO:0007669"/>
    <property type="project" value="UniProtKB-ARBA"/>
</dbReference>
<organism evidence="4 5">
    <name type="scientific">Shewanella algae</name>
    <dbReference type="NCBI Taxonomy" id="38313"/>
    <lineage>
        <taxon>Bacteria</taxon>
        <taxon>Pseudomonadati</taxon>
        <taxon>Pseudomonadota</taxon>
        <taxon>Gammaproteobacteria</taxon>
        <taxon>Alteromonadales</taxon>
        <taxon>Shewanellaceae</taxon>
        <taxon>Shewanella</taxon>
    </lineage>
</organism>
<dbReference type="EMBL" id="UGYO01000001">
    <property type="protein sequence ID" value="SUI75547.1"/>
    <property type="molecule type" value="Genomic_DNA"/>
</dbReference>
<feature type="domain" description="Thioredoxin" evidence="3">
    <location>
        <begin position="18"/>
        <end position="242"/>
    </location>
</feature>
<dbReference type="PROSITE" id="PS51352">
    <property type="entry name" value="THIOREDOXIN_2"/>
    <property type="match status" value="1"/>
</dbReference>
<evidence type="ECO:0000256" key="1">
    <source>
        <dbReference type="ARBA" id="ARBA00023284"/>
    </source>
</evidence>
<dbReference type="AlphaFoldDB" id="A0A380A7P1"/>
<dbReference type="InterPro" id="IPR012336">
    <property type="entry name" value="Thioredoxin-like_fold"/>
</dbReference>
<evidence type="ECO:0000313" key="5">
    <source>
        <dbReference type="Proteomes" id="UP000254069"/>
    </source>
</evidence>
<dbReference type="CDD" id="cd03023">
    <property type="entry name" value="DsbA_Com1_like"/>
    <property type="match status" value="1"/>
</dbReference>
<sequence>MKYWIVLSAWLLAASGSLQAAEQKLSQQEEQQLGQIRSILVKHPEIIPGVLGSIESYVEQRQLQQQALAKHKDWLFNNPQMPTMGSSKPELQLVVFTDYNCPYCKRMELEFAKLLREFPNLQVVNVFVPLRQIKAQGTELSSGAFALEVWQQDRKDFPRVHELLMAKNGMHTGNSLQQVAKATGTEQYLKPSSSADELMHTNVRVFSELGFGGTPTLLIGDEVIPGYIDYATLKAVVQQVLERQG</sequence>
<name>A0A380A7P1_9GAMM</name>
<evidence type="ECO:0000259" key="3">
    <source>
        <dbReference type="PROSITE" id="PS51352"/>
    </source>
</evidence>